<keyword evidence="5" id="KW-0406">Ion transport</keyword>
<keyword evidence="5" id="KW-0813">Transport</keyword>
<proteinExistence type="inferred from homology"/>
<name>A0ABQ7SA78_9ACAR</name>
<dbReference type="InterPro" id="IPR023614">
    <property type="entry name" value="Porin_dom_sf"/>
</dbReference>
<evidence type="ECO:0000256" key="4">
    <source>
        <dbReference type="ARBA" id="ARBA00022787"/>
    </source>
</evidence>
<comment type="subcellular location">
    <subcellularLocation>
        <location evidence="1">Mitochondrion outer membrane</location>
    </subcellularLocation>
</comment>
<dbReference type="Pfam" id="PF01459">
    <property type="entry name" value="Porin_3"/>
    <property type="match status" value="1"/>
</dbReference>
<dbReference type="Proteomes" id="UP000825002">
    <property type="component" value="Unassembled WGS sequence"/>
</dbReference>
<sequence length="282" mass="30840">MAPPSYADLGRASRDLFSKHYHFGIVKLDVKTKTPAGVEFVINGLNNTDRGSVAASLETKYNIKSYGISLKEKWNTDNVLSGEATAEDYFVKGLKLGLSGTFAPQSGKKTVKFTSGYKSLFFNINSDVDLDYAGALFNSAGVFGYLGWLAGMKMAYDPTKNKLSSSNFALGYQCGDLHVTTHMEDGQKYECAVYQRLNDSTEVGVNIGWANGSNQTRFGIGCHYRLDRDSAIRTKVNNSSQIGLGFIHRLRPGINMTLSAMVDAKNFNQGGHKLGMGFELEA</sequence>
<evidence type="ECO:0000256" key="5">
    <source>
        <dbReference type="ARBA" id="ARBA00023114"/>
    </source>
</evidence>
<dbReference type="EMBL" id="JAIFTH010000178">
    <property type="protein sequence ID" value="KAG9510308.1"/>
    <property type="molecule type" value="Genomic_DNA"/>
</dbReference>
<keyword evidence="3" id="KW-1134">Transmembrane beta strand</keyword>
<protein>
    <submittedName>
        <fullName evidence="6">Voltage-dependent anion-selective channel protein 2</fullName>
    </submittedName>
</protein>
<dbReference type="InterPro" id="IPR027246">
    <property type="entry name" value="Porin_Euk/Tom40"/>
</dbReference>
<comment type="caution">
    <text evidence="6">The sequence shown here is derived from an EMBL/GenBank/DDBJ whole genome shotgun (WGS) entry which is preliminary data.</text>
</comment>
<keyword evidence="7" id="KW-1185">Reference proteome</keyword>
<dbReference type="Gene3D" id="2.40.160.10">
    <property type="entry name" value="Porin"/>
    <property type="match status" value="1"/>
</dbReference>
<evidence type="ECO:0000256" key="2">
    <source>
        <dbReference type="ARBA" id="ARBA00007780"/>
    </source>
</evidence>
<evidence type="ECO:0000313" key="7">
    <source>
        <dbReference type="Proteomes" id="UP000825002"/>
    </source>
</evidence>
<dbReference type="PANTHER" id="PTHR11743:SF70">
    <property type="entry name" value="GH26960P-RELATED"/>
    <property type="match status" value="1"/>
</dbReference>
<gene>
    <name evidence="6" type="primary">vdac2</name>
    <name evidence="6" type="ORF">GZH46_01148</name>
</gene>
<evidence type="ECO:0000313" key="6">
    <source>
        <dbReference type="EMBL" id="KAG9510308.1"/>
    </source>
</evidence>
<dbReference type="InterPro" id="IPR001925">
    <property type="entry name" value="Porin_Euk"/>
</dbReference>
<keyword evidence="3" id="KW-0812">Transmembrane</keyword>
<reference evidence="6 7" key="1">
    <citation type="submission" date="2020-10" db="EMBL/GenBank/DDBJ databases">
        <authorList>
            <person name="Klimov P.B."/>
            <person name="Dyachkov S.M."/>
            <person name="Chetverikov P.E."/>
        </authorList>
    </citation>
    <scope>NUCLEOTIDE SEQUENCE [LARGE SCALE GENOMIC DNA]</scope>
    <source>
        <strain evidence="6">BMOC 18-1129-001#AD2665</strain>
        <tissue evidence="6">Entire mites</tissue>
    </source>
</reference>
<keyword evidence="5" id="KW-0626">Porin</keyword>
<dbReference type="PANTHER" id="PTHR11743">
    <property type="entry name" value="VOLTAGE-DEPENDENT ANION-SELECTIVE CHANNEL"/>
    <property type="match status" value="1"/>
</dbReference>
<organism evidence="6 7">
    <name type="scientific">Fragariocoptes setiger</name>
    <dbReference type="NCBI Taxonomy" id="1670756"/>
    <lineage>
        <taxon>Eukaryota</taxon>
        <taxon>Metazoa</taxon>
        <taxon>Ecdysozoa</taxon>
        <taxon>Arthropoda</taxon>
        <taxon>Chelicerata</taxon>
        <taxon>Arachnida</taxon>
        <taxon>Acari</taxon>
        <taxon>Acariformes</taxon>
        <taxon>Trombidiformes</taxon>
        <taxon>Prostigmata</taxon>
        <taxon>Eupodina</taxon>
        <taxon>Eriophyoidea</taxon>
        <taxon>Phytoptidae</taxon>
        <taxon>Fragariocoptes</taxon>
    </lineage>
</organism>
<feature type="non-terminal residue" evidence="6">
    <location>
        <position position="1"/>
    </location>
</feature>
<dbReference type="CDD" id="cd07306">
    <property type="entry name" value="Porin3_VDAC"/>
    <property type="match status" value="1"/>
</dbReference>
<keyword evidence="4" id="KW-1000">Mitochondrion outer membrane</keyword>
<accession>A0ABQ7SA78</accession>
<keyword evidence="3" id="KW-0472">Membrane</keyword>
<evidence type="ECO:0000256" key="1">
    <source>
        <dbReference type="ARBA" id="ARBA00004294"/>
    </source>
</evidence>
<comment type="similarity">
    <text evidence="2">Belongs to the eukaryotic mitochondrial porin family.</text>
</comment>
<keyword evidence="4" id="KW-0496">Mitochondrion</keyword>
<dbReference type="PRINTS" id="PR00185">
    <property type="entry name" value="EUKARYTPORIN"/>
</dbReference>
<evidence type="ECO:0000256" key="3">
    <source>
        <dbReference type="ARBA" id="ARBA00022452"/>
    </source>
</evidence>